<protein>
    <recommendedName>
        <fullName evidence="4">Adenosine 5'-phosphosulfate reductase</fullName>
        <shortName evidence="4">APS reductase</shortName>
        <ecNumber evidence="4">1.8.4.10</ecNumber>
    </recommendedName>
    <alternativeName>
        <fullName evidence="4">5'-adenylylsulfate reductase</fullName>
    </alternativeName>
    <alternativeName>
        <fullName evidence="4">Thioredoxin-dependent 5'-adenylylsulfate reductase</fullName>
    </alternativeName>
</protein>
<feature type="binding site" evidence="4">
    <location>
        <position position="177"/>
    </location>
    <ligand>
        <name>[4Fe-4S] cluster</name>
        <dbReference type="ChEBI" id="CHEBI:49883"/>
    </ligand>
</feature>
<comment type="function">
    <text evidence="4">Catalyzes the formation of sulfite from adenosine 5'-phosphosulfate (APS) using thioredoxin as an electron donor.</text>
</comment>
<dbReference type="EMBL" id="MHTY01000024">
    <property type="protein sequence ID" value="OHA68524.1"/>
    <property type="molecule type" value="Genomic_DNA"/>
</dbReference>
<keyword evidence="4" id="KW-0479">Metal-binding</keyword>
<feature type="domain" description="Phosphoadenosine phosphosulphate reductase" evidence="6">
    <location>
        <begin position="27"/>
        <end position="182"/>
    </location>
</feature>
<comment type="catalytic activity">
    <reaction evidence="4">
        <text>[thioredoxin]-disulfide + sulfite + AMP + 2 H(+) = adenosine 5'-phosphosulfate + [thioredoxin]-dithiol</text>
        <dbReference type="Rhea" id="RHEA:21976"/>
        <dbReference type="Rhea" id="RHEA-COMP:10698"/>
        <dbReference type="Rhea" id="RHEA-COMP:10700"/>
        <dbReference type="ChEBI" id="CHEBI:15378"/>
        <dbReference type="ChEBI" id="CHEBI:17359"/>
        <dbReference type="ChEBI" id="CHEBI:29950"/>
        <dbReference type="ChEBI" id="CHEBI:50058"/>
        <dbReference type="ChEBI" id="CHEBI:58243"/>
        <dbReference type="ChEBI" id="CHEBI:456215"/>
        <dbReference type="EC" id="1.8.4.10"/>
    </reaction>
</comment>
<feature type="binding site" evidence="4">
    <location>
        <position position="180"/>
    </location>
    <ligand>
        <name>[4Fe-4S] cluster</name>
        <dbReference type="ChEBI" id="CHEBI:49883"/>
    </ligand>
</feature>
<evidence type="ECO:0000313" key="7">
    <source>
        <dbReference type="EMBL" id="OHA68524.1"/>
    </source>
</evidence>
<evidence type="ECO:0000256" key="2">
    <source>
        <dbReference type="ARBA" id="ARBA00023002"/>
    </source>
</evidence>
<evidence type="ECO:0000313" key="8">
    <source>
        <dbReference type="Proteomes" id="UP000178529"/>
    </source>
</evidence>
<evidence type="ECO:0000256" key="3">
    <source>
        <dbReference type="ARBA" id="ARBA00024327"/>
    </source>
</evidence>
<comment type="cofactor">
    <cofactor evidence="4">
        <name>[4Fe-4S] cluster</name>
        <dbReference type="ChEBI" id="CHEBI:49883"/>
    </cofactor>
    <text evidence="4">Binds 1 [4Fe-4S] cluster per subunit.</text>
</comment>
<comment type="pathway">
    <text evidence="3 4">Sulfur metabolism; hydrogen sulfide biosynthesis; sulfite from sulfate.</text>
</comment>
<feature type="binding site" evidence="4">
    <location>
        <position position="97"/>
    </location>
    <ligand>
        <name>[4Fe-4S] cluster</name>
        <dbReference type="ChEBI" id="CHEBI:49883"/>
    </ligand>
</feature>
<organism evidence="7 8">
    <name type="scientific">Candidatus Wildermuthbacteria bacterium RIFCSPHIGHO2_02_FULL_48_16</name>
    <dbReference type="NCBI Taxonomy" id="1802453"/>
    <lineage>
        <taxon>Bacteria</taxon>
        <taxon>Candidatus Wildermuthiibacteriota</taxon>
    </lineage>
</organism>
<keyword evidence="4" id="KW-0408">Iron</keyword>
<dbReference type="Proteomes" id="UP000178529">
    <property type="component" value="Unassembled WGS sequence"/>
</dbReference>
<dbReference type="InterPro" id="IPR014729">
    <property type="entry name" value="Rossmann-like_a/b/a_fold"/>
</dbReference>
<sequence length="215" mass="24782">MFDMTFLKKVQNAKDLIKEYTTRFPKYAVALSFGKDSMALVHMMKEVEPNVPVFAVLSDTEFPETLALRDTVVKDWGLNYKEYVFSNDPAKGTEECCRTVKVEKFKEAVKDLDCWFSGIRKDEGFTRTDFQYIEDRDGLLKVNPILDFTEKDVWRYTAIHNIPANPLYGRGYRSLSCKNCSAMEEDENETERAGRWKNTSHAGGECGIHTQSLRN</sequence>
<evidence type="ECO:0000259" key="6">
    <source>
        <dbReference type="Pfam" id="PF01507"/>
    </source>
</evidence>
<dbReference type="GO" id="GO:0043866">
    <property type="term" value="F:adenylyl-sulfate reductase (thioredoxin) activity"/>
    <property type="evidence" value="ECO:0007669"/>
    <property type="project" value="UniProtKB-EC"/>
</dbReference>
<dbReference type="AlphaFoldDB" id="A0A1G2R6Q2"/>
<feature type="binding site" evidence="4">
    <location>
        <position position="96"/>
    </location>
    <ligand>
        <name>[4Fe-4S] cluster</name>
        <dbReference type="ChEBI" id="CHEBI:49883"/>
    </ligand>
</feature>
<dbReference type="GO" id="GO:0070814">
    <property type="term" value="P:hydrogen sulfide biosynthetic process"/>
    <property type="evidence" value="ECO:0007669"/>
    <property type="project" value="UniProtKB-UniRule"/>
</dbReference>
<evidence type="ECO:0000256" key="4">
    <source>
        <dbReference type="HAMAP-Rule" id="MF_00063"/>
    </source>
</evidence>
<keyword evidence="4" id="KW-0411">Iron-sulfur</keyword>
<dbReference type="GO" id="GO:0046872">
    <property type="term" value="F:metal ion binding"/>
    <property type="evidence" value="ECO:0007669"/>
    <property type="project" value="UniProtKB-KW"/>
</dbReference>
<dbReference type="GO" id="GO:0051539">
    <property type="term" value="F:4 iron, 4 sulfur cluster binding"/>
    <property type="evidence" value="ECO:0007669"/>
    <property type="project" value="UniProtKB-UniRule"/>
</dbReference>
<dbReference type="Pfam" id="PF01507">
    <property type="entry name" value="PAPS_reduct"/>
    <property type="match status" value="1"/>
</dbReference>
<dbReference type="Gene3D" id="3.40.50.620">
    <property type="entry name" value="HUPs"/>
    <property type="match status" value="1"/>
</dbReference>
<comment type="subcellular location">
    <subcellularLocation>
        <location evidence="4">Cytoplasm</location>
    </subcellularLocation>
</comment>
<name>A0A1G2R6Q2_9BACT</name>
<proteinExistence type="inferred from homology"/>
<comment type="caution">
    <text evidence="7">The sequence shown here is derived from an EMBL/GenBank/DDBJ whole genome shotgun (WGS) entry which is preliminary data.</text>
</comment>
<evidence type="ECO:0000256" key="1">
    <source>
        <dbReference type="ARBA" id="ARBA00009732"/>
    </source>
</evidence>
<dbReference type="EC" id="1.8.4.10" evidence="4"/>
<evidence type="ECO:0000256" key="5">
    <source>
        <dbReference type="SAM" id="MobiDB-lite"/>
    </source>
</evidence>
<feature type="region of interest" description="Disordered" evidence="5">
    <location>
        <begin position="190"/>
        <end position="215"/>
    </location>
</feature>
<dbReference type="SUPFAM" id="SSF52402">
    <property type="entry name" value="Adenine nucleotide alpha hydrolases-like"/>
    <property type="match status" value="1"/>
</dbReference>
<dbReference type="HAMAP" id="MF_00063">
    <property type="entry name" value="CysH"/>
    <property type="match status" value="1"/>
</dbReference>
<dbReference type="InterPro" id="IPR004511">
    <property type="entry name" value="PAPS/APS_Rdtase"/>
</dbReference>
<gene>
    <name evidence="4" type="primary">cysH</name>
    <name evidence="7" type="ORF">A3J68_00445</name>
</gene>
<reference evidence="7 8" key="1">
    <citation type="journal article" date="2016" name="Nat. Commun.">
        <title>Thousands of microbial genomes shed light on interconnected biogeochemical processes in an aquifer system.</title>
        <authorList>
            <person name="Anantharaman K."/>
            <person name="Brown C.T."/>
            <person name="Hug L.A."/>
            <person name="Sharon I."/>
            <person name="Castelle C.J."/>
            <person name="Probst A.J."/>
            <person name="Thomas B.C."/>
            <person name="Singh A."/>
            <person name="Wilkins M.J."/>
            <person name="Karaoz U."/>
            <person name="Brodie E.L."/>
            <person name="Williams K.H."/>
            <person name="Hubbard S.S."/>
            <person name="Banfield J.F."/>
        </authorList>
    </citation>
    <scope>NUCLEOTIDE SEQUENCE [LARGE SCALE GENOMIC DNA]</scope>
</reference>
<dbReference type="InterPro" id="IPR002500">
    <property type="entry name" value="PAPS_reduct_dom"/>
</dbReference>
<keyword evidence="2 4" id="KW-0560">Oxidoreductase</keyword>
<dbReference type="GO" id="GO:0004604">
    <property type="term" value="F:phosphoadenylyl-sulfate reductase (thioredoxin) activity"/>
    <property type="evidence" value="ECO:0007669"/>
    <property type="project" value="UniProtKB-UniRule"/>
</dbReference>
<accession>A0A1G2R6Q2</accession>
<keyword evidence="4" id="KW-0963">Cytoplasm</keyword>
<feature type="active site" description="Nucleophile; cysteine thiosulfonate intermediate" evidence="4">
    <location>
        <position position="206"/>
    </location>
</feature>
<dbReference type="GO" id="GO:0005737">
    <property type="term" value="C:cytoplasm"/>
    <property type="evidence" value="ECO:0007669"/>
    <property type="project" value="UniProtKB-SubCell"/>
</dbReference>
<dbReference type="PANTHER" id="PTHR46509">
    <property type="entry name" value="PHOSPHOADENOSINE PHOSPHOSULFATE REDUCTASE"/>
    <property type="match status" value="1"/>
</dbReference>
<comment type="similarity">
    <text evidence="1 4">Belongs to the PAPS reductase family. CysH subfamily.</text>
</comment>
<dbReference type="GO" id="GO:0019379">
    <property type="term" value="P:sulfate assimilation, phosphoadenylyl sulfate reduction by phosphoadenylyl-sulfate reductase (thioredoxin)"/>
    <property type="evidence" value="ECO:0007669"/>
    <property type="project" value="UniProtKB-UniRule"/>
</dbReference>
<dbReference type="PANTHER" id="PTHR46509:SF1">
    <property type="entry name" value="PHOSPHOADENOSINE PHOSPHOSULFATE REDUCTASE"/>
    <property type="match status" value="1"/>
</dbReference>
<dbReference type="PIRSF" id="PIRSF000857">
    <property type="entry name" value="PAPS_reductase"/>
    <property type="match status" value="1"/>
</dbReference>